<dbReference type="AlphaFoldDB" id="A0A7V4TYB5"/>
<evidence type="ECO:0000313" key="2">
    <source>
        <dbReference type="EMBL" id="HGY54223.1"/>
    </source>
</evidence>
<feature type="signal peptide" evidence="1">
    <location>
        <begin position="1"/>
        <end position="24"/>
    </location>
</feature>
<evidence type="ECO:0008006" key="3">
    <source>
        <dbReference type="Google" id="ProtNLM"/>
    </source>
</evidence>
<reference evidence="2" key="1">
    <citation type="journal article" date="2020" name="mSystems">
        <title>Genome- and Community-Level Interaction Insights into Carbon Utilization and Element Cycling Functions of Hydrothermarchaeota in Hydrothermal Sediment.</title>
        <authorList>
            <person name="Zhou Z."/>
            <person name="Liu Y."/>
            <person name="Xu W."/>
            <person name="Pan J."/>
            <person name="Luo Z.H."/>
            <person name="Li M."/>
        </authorList>
    </citation>
    <scope>NUCLEOTIDE SEQUENCE [LARGE SCALE GENOMIC DNA]</scope>
    <source>
        <strain evidence="2">HyVt-577</strain>
    </source>
</reference>
<feature type="chain" id="PRO_5030767753" description="Outer membrane protein beta-barrel domain-containing protein" evidence="1">
    <location>
        <begin position="25"/>
        <end position="388"/>
    </location>
</feature>
<evidence type="ECO:0000256" key="1">
    <source>
        <dbReference type="SAM" id="SignalP"/>
    </source>
</evidence>
<proteinExistence type="predicted"/>
<accession>A0A7V4TYB5</accession>
<comment type="caution">
    <text evidence="2">The sequence shown here is derived from an EMBL/GenBank/DDBJ whole genome shotgun (WGS) entry which is preliminary data.</text>
</comment>
<dbReference type="EMBL" id="DRQG01000011">
    <property type="protein sequence ID" value="HGY54223.1"/>
    <property type="molecule type" value="Genomic_DNA"/>
</dbReference>
<keyword evidence="1" id="KW-0732">Signal</keyword>
<name>A0A7V4TYB5_CALAY</name>
<dbReference type="Proteomes" id="UP000885779">
    <property type="component" value="Unassembled WGS sequence"/>
</dbReference>
<sequence length="388" mass="41647">MKKTIFSIILITCILILFPQNGYAQPAFPSKSFVSDSTTNIAKISLHKTLFSGLKFSTQNNEPKNVFGFTGLSFTPEFSNIISTNPTALKEAEKSIPYNAIGLGGSIALVIFAMNDLLNTLNEADQVSSGNLPEGSSGSSLVPILISGGVMVVSSILANSHISKAVKIFNSTDKNTLPVEPAETEPFPVEKGQTYSGFKISLFGGVVFPQGDFGSTSGEEAGFANTGFCIATEAQQTLSSNLIWPSTLLVAFNSFDESSLQKQIEDYGGSISTGNYYTTWIMTGIGYETSINPATKIYFEGQIGLLLSSFPDITFSYETISITQTTKMATAFAYGFGGGIAFNKFNIGMRYYTAKPEYEQSASYGGDVYKAKVSLPASILQLMVGIYL</sequence>
<protein>
    <recommendedName>
        <fullName evidence="3">Outer membrane protein beta-barrel domain-containing protein</fullName>
    </recommendedName>
</protein>
<organism evidence="2">
    <name type="scientific">Caldithrix abyssi</name>
    <dbReference type="NCBI Taxonomy" id="187145"/>
    <lineage>
        <taxon>Bacteria</taxon>
        <taxon>Pseudomonadati</taxon>
        <taxon>Calditrichota</taxon>
        <taxon>Calditrichia</taxon>
        <taxon>Calditrichales</taxon>
        <taxon>Calditrichaceae</taxon>
        <taxon>Caldithrix</taxon>
    </lineage>
</organism>
<gene>
    <name evidence="2" type="ORF">ENK44_00845</name>
</gene>